<evidence type="ECO:0000256" key="1">
    <source>
        <dbReference type="SAM" id="Phobius"/>
    </source>
</evidence>
<evidence type="ECO:0000313" key="3">
    <source>
        <dbReference type="EMBL" id="ETO33105.1"/>
    </source>
</evidence>
<keyword evidence="1" id="KW-1133">Transmembrane helix</keyword>
<dbReference type="AlphaFoldDB" id="X6P3I6"/>
<comment type="caution">
    <text evidence="3">The sequence shown here is derived from an EMBL/GenBank/DDBJ whole genome shotgun (WGS) entry which is preliminary data.</text>
</comment>
<evidence type="ECO:0000259" key="2">
    <source>
        <dbReference type="Pfam" id="PF00561"/>
    </source>
</evidence>
<dbReference type="Proteomes" id="UP000023152">
    <property type="component" value="Unassembled WGS sequence"/>
</dbReference>
<feature type="transmembrane region" description="Helical" evidence="1">
    <location>
        <begin position="192"/>
        <end position="212"/>
    </location>
</feature>
<dbReference type="Gene3D" id="3.40.50.1820">
    <property type="entry name" value="alpha/beta hydrolase"/>
    <property type="match status" value="1"/>
</dbReference>
<proteinExistence type="predicted"/>
<organism evidence="3 4">
    <name type="scientific">Reticulomyxa filosa</name>
    <dbReference type="NCBI Taxonomy" id="46433"/>
    <lineage>
        <taxon>Eukaryota</taxon>
        <taxon>Sar</taxon>
        <taxon>Rhizaria</taxon>
        <taxon>Retaria</taxon>
        <taxon>Foraminifera</taxon>
        <taxon>Monothalamids</taxon>
        <taxon>Reticulomyxidae</taxon>
        <taxon>Reticulomyxa</taxon>
    </lineage>
</organism>
<gene>
    <name evidence="3" type="ORF">RFI_04003</name>
</gene>
<dbReference type="SUPFAM" id="SSF53474">
    <property type="entry name" value="alpha/beta-Hydrolases"/>
    <property type="match status" value="1"/>
</dbReference>
<keyword evidence="1" id="KW-0472">Membrane</keyword>
<keyword evidence="4" id="KW-1185">Reference proteome</keyword>
<protein>
    <recommendedName>
        <fullName evidence="2">AB hydrolase-1 domain-containing protein</fullName>
    </recommendedName>
</protein>
<accession>X6P3I6</accession>
<reference evidence="3 4" key="1">
    <citation type="journal article" date="2013" name="Curr. Biol.">
        <title>The Genome of the Foraminiferan Reticulomyxa filosa.</title>
        <authorList>
            <person name="Glockner G."/>
            <person name="Hulsmann N."/>
            <person name="Schleicher M."/>
            <person name="Noegel A.A."/>
            <person name="Eichinger L."/>
            <person name="Gallinger C."/>
            <person name="Pawlowski J."/>
            <person name="Sierra R."/>
            <person name="Euteneuer U."/>
            <person name="Pillet L."/>
            <person name="Moustafa A."/>
            <person name="Platzer M."/>
            <person name="Groth M."/>
            <person name="Szafranski K."/>
            <person name="Schliwa M."/>
        </authorList>
    </citation>
    <scope>NUCLEOTIDE SEQUENCE [LARGE SCALE GENOMIC DNA]</scope>
</reference>
<feature type="domain" description="AB hydrolase-1" evidence="2">
    <location>
        <begin position="67"/>
        <end position="160"/>
    </location>
</feature>
<dbReference type="OrthoDB" id="7130006at2759"/>
<feature type="transmembrane region" description="Helical" evidence="1">
    <location>
        <begin position="20"/>
        <end position="38"/>
    </location>
</feature>
<dbReference type="InterPro" id="IPR000073">
    <property type="entry name" value="AB_hydrolase_1"/>
</dbReference>
<evidence type="ECO:0000313" key="4">
    <source>
        <dbReference type="Proteomes" id="UP000023152"/>
    </source>
</evidence>
<dbReference type="InterPro" id="IPR029058">
    <property type="entry name" value="AB_hydrolase_fold"/>
</dbReference>
<keyword evidence="1" id="KW-0812">Transmembrane</keyword>
<dbReference type="Pfam" id="PF00561">
    <property type="entry name" value="Abhydrolase_1"/>
    <property type="match status" value="1"/>
</dbReference>
<dbReference type="EMBL" id="ASPP01003671">
    <property type="protein sequence ID" value="ETO33105.1"/>
    <property type="molecule type" value="Genomic_DNA"/>
</dbReference>
<sequence length="224" mass="25712">MSEVLKNISQIVVKWGPKKLLLATSTLSLVCLVVHYHATKKKTSAPIEFLHDKCVNESNSGEPPKKIVLIHGWPDNASLWKLQIPLLTKKYDCYRIILPNYDKDAKNYEGRHSWGYDMADVADGINACVNTRIRSNKDEKVILLIHDWGSLVGYMAYKQDKNNMYERIISVDIGDSGGITDIKIFFWVRCNFLFVGSVTTCVCIRIYMFIVLQEKLVHFFVDFT</sequence>
<name>X6P3I6_RETFI</name>